<dbReference type="SUPFAM" id="SSF103088">
    <property type="entry name" value="OmpA-like"/>
    <property type="match status" value="1"/>
</dbReference>
<evidence type="ECO:0000259" key="3">
    <source>
        <dbReference type="PROSITE" id="PS51123"/>
    </source>
</evidence>
<feature type="domain" description="OmpA-like" evidence="3">
    <location>
        <begin position="349"/>
        <end position="462"/>
    </location>
</feature>
<dbReference type="EMBL" id="JBHTKH010000007">
    <property type="protein sequence ID" value="MFD1055007.1"/>
    <property type="molecule type" value="Genomic_DNA"/>
</dbReference>
<gene>
    <name evidence="4" type="ORF">ACFQ2V_11880</name>
</gene>
<evidence type="ECO:0000313" key="5">
    <source>
        <dbReference type="Proteomes" id="UP001597046"/>
    </source>
</evidence>
<keyword evidence="5" id="KW-1185">Reference proteome</keyword>
<evidence type="ECO:0000313" key="4">
    <source>
        <dbReference type="EMBL" id="MFD1055007.1"/>
    </source>
</evidence>
<evidence type="ECO:0000256" key="2">
    <source>
        <dbReference type="SAM" id="MobiDB-lite"/>
    </source>
</evidence>
<feature type="compositionally biased region" description="Low complexity" evidence="2">
    <location>
        <begin position="15"/>
        <end position="33"/>
    </location>
</feature>
<dbReference type="PROSITE" id="PS51123">
    <property type="entry name" value="OMPA_2"/>
    <property type="match status" value="1"/>
</dbReference>
<evidence type="ECO:0000256" key="1">
    <source>
        <dbReference type="PROSITE-ProRule" id="PRU00473"/>
    </source>
</evidence>
<dbReference type="InterPro" id="IPR036737">
    <property type="entry name" value="OmpA-like_sf"/>
</dbReference>
<dbReference type="Proteomes" id="UP001597046">
    <property type="component" value="Unassembled WGS sequence"/>
</dbReference>
<sequence length="815" mass="86965">MAAFPGQAIPGQAIPGDSSSGAAPAYPGLALPGQTAPGDAGSSTPSTPAVTGTSPVGVGSSSAALLILTASGSAPVSIESSSAAATVGAAVVTGTSPVGVGSSSRSFLTNAGETALLLGAGTVTIDALRTVTVVRMGPVELTGAGGPIHVAAIRPVKPMAPMSLRAGATVTARPAAALATDPRTLREQWRYVVVELDGTPVGELTEIEHSPVEDAVVDPATMDFTIPVDSLEHGLIRPVSRQCQVWRGNQLLLRGPILPGNPSDDGATITYRVHDPSWFWRAGRRRIGRVPNRNLLRNGDFTRGLAGWRRGYDVDSIPKARPNVHVVSEEILHYEDAVPIQAAQITGVESVTQSELSSNAVFFPNSAKFRPGGESAVDDVAKAMPETDGLKVSIVGHTANDGTGDGLGLSLRRANAAKARIAKLRPKAVISAKGVGYYDPNPKFPKNSQEQRRVVISYDQTISGKSKQFIKQLVEVTHPKAARYELELAAAAWVKIDDDWSVADANMMTVRIVARRKGWTTIHDEGSSSISDTDPVGRWLKQGASVRIPPDGRTYTVEVYLYAPAALASYTRVRLEPQEQLYFWGADQAGIVRGVVEHMQDPAMGKQWSIEVGTRTPNTGVKRDRIYPHSGRQAVEEVLAEFQGLFAGMDIDVPPHPTKTTVTTYYPRQGQVTDYVLALGSNVARAVPAATRDVGSLVIAQAQDGGSVRDEGYAIDSRALGGLRLERLITAEQETPANELTETAVAELGWARRSTPAYWLDIDPWAIPDVLAHTSKGDTVRLILDEPWDIDQLARITKRQTHPDGLRLMVSLEEA</sequence>
<dbReference type="InterPro" id="IPR006665">
    <property type="entry name" value="OmpA-like"/>
</dbReference>
<dbReference type="Gene3D" id="3.30.1330.60">
    <property type="entry name" value="OmpA-like domain"/>
    <property type="match status" value="1"/>
</dbReference>
<name>A0ABW3MWC2_9MICO</name>
<comment type="caution">
    <text evidence="4">The sequence shown here is derived from an EMBL/GenBank/DDBJ whole genome shotgun (WGS) entry which is preliminary data.</text>
</comment>
<reference evidence="5" key="1">
    <citation type="journal article" date="2019" name="Int. J. Syst. Evol. Microbiol.">
        <title>The Global Catalogue of Microorganisms (GCM) 10K type strain sequencing project: providing services to taxonomists for standard genome sequencing and annotation.</title>
        <authorList>
            <consortium name="The Broad Institute Genomics Platform"/>
            <consortium name="The Broad Institute Genome Sequencing Center for Infectious Disease"/>
            <person name="Wu L."/>
            <person name="Ma J."/>
        </authorList>
    </citation>
    <scope>NUCLEOTIDE SEQUENCE [LARGE SCALE GENOMIC DNA]</scope>
    <source>
        <strain evidence="5">CCUG 57508</strain>
    </source>
</reference>
<proteinExistence type="predicted"/>
<accession>A0ABW3MWC2</accession>
<dbReference type="RefSeq" id="WP_386052911.1">
    <property type="nucleotide sequence ID" value="NZ_JBHTKH010000007.1"/>
</dbReference>
<protein>
    <recommendedName>
        <fullName evidence="3">OmpA-like domain-containing protein</fullName>
    </recommendedName>
</protein>
<organism evidence="4 5">
    <name type="scientific">Terrabacter terrigena</name>
    <dbReference type="NCBI Taxonomy" id="574718"/>
    <lineage>
        <taxon>Bacteria</taxon>
        <taxon>Bacillati</taxon>
        <taxon>Actinomycetota</taxon>
        <taxon>Actinomycetes</taxon>
        <taxon>Micrococcales</taxon>
        <taxon>Intrasporangiaceae</taxon>
        <taxon>Terrabacter</taxon>
    </lineage>
</organism>
<keyword evidence="1" id="KW-0472">Membrane</keyword>
<feature type="region of interest" description="Disordered" evidence="2">
    <location>
        <begin position="1"/>
        <end position="55"/>
    </location>
</feature>